<comment type="caution">
    <text evidence="2">The sequence shown here is derived from an EMBL/GenBank/DDBJ whole genome shotgun (WGS) entry which is preliminary data.</text>
</comment>
<proteinExistence type="predicted"/>
<name>A0A3M4LER9_PSECI</name>
<accession>A0A3M4LER9</accession>
<dbReference type="AlphaFoldDB" id="A0A3M4LER9"/>
<keyword evidence="1" id="KW-0472">Membrane</keyword>
<sequence length="38" mass="4417">MVPDVRIFELAVYFGQTIMFVIVVKDTPEWFRSARTGP</sequence>
<organism evidence="2 3">
    <name type="scientific">Pseudomonas cichorii</name>
    <dbReference type="NCBI Taxonomy" id="36746"/>
    <lineage>
        <taxon>Bacteria</taxon>
        <taxon>Pseudomonadati</taxon>
        <taxon>Pseudomonadota</taxon>
        <taxon>Gammaproteobacteria</taxon>
        <taxon>Pseudomonadales</taxon>
        <taxon>Pseudomonadaceae</taxon>
        <taxon>Pseudomonas</taxon>
    </lineage>
</organism>
<evidence type="ECO:0000313" key="3">
    <source>
        <dbReference type="Proteomes" id="UP000277236"/>
    </source>
</evidence>
<gene>
    <name evidence="2" type="ORF">ALQ04_100742</name>
</gene>
<dbReference type="EMBL" id="RBRE01000103">
    <property type="protein sequence ID" value="RMQ39988.1"/>
    <property type="molecule type" value="Genomic_DNA"/>
</dbReference>
<keyword evidence="1" id="KW-1133">Transmembrane helix</keyword>
<evidence type="ECO:0000256" key="1">
    <source>
        <dbReference type="SAM" id="Phobius"/>
    </source>
</evidence>
<feature type="transmembrane region" description="Helical" evidence="1">
    <location>
        <begin position="6"/>
        <end position="24"/>
    </location>
</feature>
<dbReference type="Proteomes" id="UP000277236">
    <property type="component" value="Unassembled WGS sequence"/>
</dbReference>
<protein>
    <submittedName>
        <fullName evidence="2">Uncharacterized protein</fullName>
    </submittedName>
</protein>
<reference evidence="2 3" key="1">
    <citation type="submission" date="2018-08" db="EMBL/GenBank/DDBJ databases">
        <title>Recombination of ecologically and evolutionarily significant loci maintains genetic cohesion in the Pseudomonas syringae species complex.</title>
        <authorList>
            <person name="Dillon M."/>
            <person name="Thakur S."/>
            <person name="Almeida R.N.D."/>
            <person name="Weir B.S."/>
            <person name="Guttman D.S."/>
        </authorList>
    </citation>
    <scope>NUCLEOTIDE SEQUENCE [LARGE SCALE GENOMIC DNA]</scope>
    <source>
        <strain evidence="2 3">ICMP 3353</strain>
    </source>
</reference>
<evidence type="ECO:0000313" key="2">
    <source>
        <dbReference type="EMBL" id="RMQ39988.1"/>
    </source>
</evidence>
<keyword evidence="1" id="KW-0812">Transmembrane</keyword>